<sequence>MEISLLFFCGIVSLFSVVISFYNNSDVFSPSKIYILFNVIFYLDIYFGGYELLTVVTYSIQCVLVLIFSIIDISRNRLTTTCNNGDVLSSKTILIIWLFTFVSIINQIMIINEFGGVLNYIANISLRVEYYRGKGYILFLNSIMATINVIYFSYLLSCKKRSIFQHTLFLVHFFIFVFMALLSGSRSFLLMTILAEIIVYNYISKPLSIRNLLPFFFIILGVAALIGGVRNSFDATDNKITIKNDRVEANATHFKYGLIPLELIYTQNINELVMGTSYLAAITNFAPRTLFPNKFDSGGVAFTKLYTGDRWGGRSNLSTGAVAEGVLNFGLIPGILFGFVSLLFSYYLGIVLYKRMLTLICYKNKYMSVILYVYIILAIGRYPYSEFAYTYYTFILYVLIPVLLIKAVIRLKVF</sequence>
<dbReference type="AlphaFoldDB" id="A0A4D6U7K9"/>
<dbReference type="RefSeq" id="WP_152113915.1">
    <property type="nucleotide sequence ID" value="NZ_WEKB01000045.1"/>
</dbReference>
<feature type="transmembrane region" description="Helical" evidence="1">
    <location>
        <begin position="331"/>
        <end position="353"/>
    </location>
</feature>
<protein>
    <submittedName>
        <fullName evidence="2">Oligosaccharide repeat unit polymerase</fullName>
    </submittedName>
</protein>
<feature type="transmembrane region" description="Helical" evidence="1">
    <location>
        <begin position="92"/>
        <end position="111"/>
    </location>
</feature>
<dbReference type="NCBIfam" id="TIGR04370">
    <property type="entry name" value="glyco_rpt_poly"/>
    <property type="match status" value="1"/>
</dbReference>
<proteinExistence type="predicted"/>
<keyword evidence="1" id="KW-0472">Membrane</keyword>
<feature type="transmembrane region" description="Helical" evidence="1">
    <location>
        <begin position="365"/>
        <end position="384"/>
    </location>
</feature>
<evidence type="ECO:0000256" key="1">
    <source>
        <dbReference type="SAM" id="Phobius"/>
    </source>
</evidence>
<feature type="transmembrane region" description="Helical" evidence="1">
    <location>
        <begin position="136"/>
        <end position="156"/>
    </location>
</feature>
<feature type="transmembrane region" description="Helical" evidence="1">
    <location>
        <begin position="163"/>
        <end position="182"/>
    </location>
</feature>
<reference evidence="2" key="1">
    <citation type="journal article" date="2019" name="Front. Microbiol.">
        <title>O-Antigen Gene Clusters of Plesiomonas shigelloides Serogroups and Its Application in Development of a Molecular Serotyping Scheme.</title>
        <authorList>
            <person name="Xi D."/>
            <person name="Wang X."/>
            <person name="Ning K."/>
            <person name="Liu Q."/>
            <person name="Jing F."/>
            <person name="Guo X."/>
            <person name="Cao B."/>
        </authorList>
    </citation>
    <scope>NUCLEOTIDE SEQUENCE</scope>
    <source>
        <strain evidence="2">O33H38</strain>
    </source>
</reference>
<feature type="transmembrane region" description="Helical" evidence="1">
    <location>
        <begin position="390"/>
        <end position="409"/>
    </location>
</feature>
<feature type="transmembrane region" description="Helical" evidence="1">
    <location>
        <begin position="211"/>
        <end position="229"/>
    </location>
</feature>
<feature type="transmembrane region" description="Helical" evidence="1">
    <location>
        <begin position="52"/>
        <end position="71"/>
    </location>
</feature>
<dbReference type="EMBL" id="MK551186">
    <property type="protein sequence ID" value="QCH03243.1"/>
    <property type="molecule type" value="Genomic_DNA"/>
</dbReference>
<organism evidence="2">
    <name type="scientific">Plesiomonas shigelloides</name>
    <name type="common">Aeromonas shigelloides</name>
    <dbReference type="NCBI Taxonomy" id="703"/>
    <lineage>
        <taxon>Bacteria</taxon>
        <taxon>Pseudomonadati</taxon>
        <taxon>Pseudomonadota</taxon>
        <taxon>Gammaproteobacteria</taxon>
        <taxon>Enterobacterales</taxon>
        <taxon>Enterobacteriaceae</taxon>
        <taxon>Plesiomonas</taxon>
    </lineage>
</organism>
<evidence type="ECO:0000313" key="2">
    <source>
        <dbReference type="EMBL" id="QCH03243.1"/>
    </source>
</evidence>
<name>A0A4D6U7K9_PLESH</name>
<keyword evidence="1" id="KW-0812">Transmembrane</keyword>
<gene>
    <name evidence="2" type="primary">wzy</name>
</gene>
<keyword evidence="1" id="KW-1133">Transmembrane helix</keyword>
<accession>A0A4D6U7K9</accession>